<accession>A0ABS4DGC0</accession>
<sequence length="185" mass="21684">MNRDAAEDVRKRIASFQEKISQRFQAALQEGLVTPRDISKIMADMQMSADAVLRSLQSTTLDSEFQEEWLRRIVESYEDRVLKQITEIENRRYTSKALDQRVRTIKGRILQEFKPETLKAQPAKIKVEFETELKRIDKQLWDDIEGVSKNHSKRASIIEASLSEYESELTRLARLIRPRITEDDN</sequence>
<dbReference type="RefSeq" id="WP_135481162.1">
    <property type="nucleotide sequence ID" value="NZ_SIJK02000068.1"/>
</dbReference>
<dbReference type="EMBL" id="SIJK02000068">
    <property type="protein sequence ID" value="MBP1468419.1"/>
    <property type="molecule type" value="Genomic_DNA"/>
</dbReference>
<protein>
    <submittedName>
        <fullName evidence="1">Uncharacterized protein</fullName>
    </submittedName>
</protein>
<organism evidence="1 2">
    <name type="scientific">Candidatus Chloroploca mongolica</name>
    <dbReference type="NCBI Taxonomy" id="2528176"/>
    <lineage>
        <taxon>Bacteria</taxon>
        <taxon>Bacillati</taxon>
        <taxon>Chloroflexota</taxon>
        <taxon>Chloroflexia</taxon>
        <taxon>Chloroflexales</taxon>
        <taxon>Chloroflexineae</taxon>
        <taxon>Oscillochloridaceae</taxon>
        <taxon>Candidatus Chloroploca</taxon>
    </lineage>
</organism>
<name>A0ABS4DGC0_9CHLR</name>
<proteinExistence type="predicted"/>
<dbReference type="Proteomes" id="UP001193081">
    <property type="component" value="Unassembled WGS sequence"/>
</dbReference>
<keyword evidence="2" id="KW-1185">Reference proteome</keyword>
<reference evidence="1 2" key="1">
    <citation type="submission" date="2021-03" db="EMBL/GenBank/DDBJ databases">
        <authorList>
            <person name="Grouzdev D.S."/>
        </authorList>
    </citation>
    <scope>NUCLEOTIDE SEQUENCE [LARGE SCALE GENOMIC DNA]</scope>
    <source>
        <strain evidence="1 2">M50-1</strain>
    </source>
</reference>
<evidence type="ECO:0000313" key="1">
    <source>
        <dbReference type="EMBL" id="MBP1468419.1"/>
    </source>
</evidence>
<gene>
    <name evidence="1" type="ORF">EYB53_022090</name>
</gene>
<comment type="caution">
    <text evidence="1">The sequence shown here is derived from an EMBL/GenBank/DDBJ whole genome shotgun (WGS) entry which is preliminary data.</text>
</comment>
<evidence type="ECO:0000313" key="2">
    <source>
        <dbReference type="Proteomes" id="UP001193081"/>
    </source>
</evidence>